<dbReference type="AlphaFoldDB" id="A0A9W8W7S9"/>
<dbReference type="EMBL" id="JAPEUR010000219">
    <property type="protein sequence ID" value="KAJ4314806.1"/>
    <property type="molecule type" value="Genomic_DNA"/>
</dbReference>
<comment type="caution">
    <text evidence="2">The sequence shown here is derived from an EMBL/GenBank/DDBJ whole genome shotgun (WGS) entry which is preliminary data.</text>
</comment>
<keyword evidence="1" id="KW-0732">Signal</keyword>
<proteinExistence type="predicted"/>
<gene>
    <name evidence="2" type="ORF">N0V84_008692</name>
</gene>
<evidence type="ECO:0000256" key="1">
    <source>
        <dbReference type="SAM" id="SignalP"/>
    </source>
</evidence>
<organism evidence="2 3">
    <name type="scientific">Fusarium piperis</name>
    <dbReference type="NCBI Taxonomy" id="1435070"/>
    <lineage>
        <taxon>Eukaryota</taxon>
        <taxon>Fungi</taxon>
        <taxon>Dikarya</taxon>
        <taxon>Ascomycota</taxon>
        <taxon>Pezizomycotina</taxon>
        <taxon>Sordariomycetes</taxon>
        <taxon>Hypocreomycetidae</taxon>
        <taxon>Hypocreales</taxon>
        <taxon>Nectriaceae</taxon>
        <taxon>Fusarium</taxon>
        <taxon>Fusarium solani species complex</taxon>
    </lineage>
</organism>
<sequence length="202" mass="21345">MLFITQLMLAATAGAAAVNQVEVRQVKEFHIFHARSPAVNSLLNYTPYKRDEGALFARDEREECLASASSIINSAPTPDPKLEKWASSSVSGSPCSITAPASLSKELMEYMTKFIEWADDIEDEASEFLDDCSTFNGGRATFSIKTCSTSPTIVFTASDKTETVKLEASSTADKDNAAAPLDAGLAPAIAAAVGVIGAAIAL</sequence>
<name>A0A9W8W7S9_9HYPO</name>
<feature type="signal peptide" evidence="1">
    <location>
        <begin position="1"/>
        <end position="17"/>
    </location>
</feature>
<dbReference type="OrthoDB" id="4960012at2759"/>
<evidence type="ECO:0000313" key="3">
    <source>
        <dbReference type="Proteomes" id="UP001140502"/>
    </source>
</evidence>
<dbReference type="Proteomes" id="UP001140502">
    <property type="component" value="Unassembled WGS sequence"/>
</dbReference>
<protein>
    <recommendedName>
        <fullName evidence="4">Infection structure specific protein</fullName>
    </recommendedName>
</protein>
<keyword evidence="3" id="KW-1185">Reference proteome</keyword>
<evidence type="ECO:0008006" key="4">
    <source>
        <dbReference type="Google" id="ProtNLM"/>
    </source>
</evidence>
<feature type="chain" id="PRO_5040785247" description="Infection structure specific protein" evidence="1">
    <location>
        <begin position="18"/>
        <end position="202"/>
    </location>
</feature>
<evidence type="ECO:0000313" key="2">
    <source>
        <dbReference type="EMBL" id="KAJ4314806.1"/>
    </source>
</evidence>
<accession>A0A9W8W7S9</accession>
<reference evidence="2" key="1">
    <citation type="submission" date="2022-10" db="EMBL/GenBank/DDBJ databases">
        <title>Tapping the CABI collections for fungal endophytes: first genome assemblies for Collariella, Neodidymelliopsis, Ascochyta clinopodiicola, Didymella pomorum, Didymosphaeria variabile, Neocosmospora piperis and Neocucurbitaria cava.</title>
        <authorList>
            <person name="Hill R."/>
        </authorList>
    </citation>
    <scope>NUCLEOTIDE SEQUENCE</scope>
    <source>
        <strain evidence="2">IMI 366586</strain>
    </source>
</reference>